<proteinExistence type="predicted"/>
<sequence length="50" mass="5573">MPFVQAGDGVCTLQFSNKLIDAAYIDQLDRRCTEDWVDIVVDQPDVCVIG</sequence>
<organism evidence="1">
    <name type="scientific">bioreactor metagenome</name>
    <dbReference type="NCBI Taxonomy" id="1076179"/>
    <lineage>
        <taxon>unclassified sequences</taxon>
        <taxon>metagenomes</taxon>
        <taxon>ecological metagenomes</taxon>
    </lineage>
</organism>
<protein>
    <submittedName>
        <fullName evidence="1">Uncharacterized protein</fullName>
    </submittedName>
</protein>
<dbReference type="EMBL" id="VSSQ01137473">
    <property type="protein sequence ID" value="MPN61212.1"/>
    <property type="molecule type" value="Genomic_DNA"/>
</dbReference>
<dbReference type="AlphaFoldDB" id="A0A645JDF9"/>
<comment type="caution">
    <text evidence="1">The sequence shown here is derived from an EMBL/GenBank/DDBJ whole genome shotgun (WGS) entry which is preliminary data.</text>
</comment>
<reference evidence="1" key="1">
    <citation type="submission" date="2019-08" db="EMBL/GenBank/DDBJ databases">
        <authorList>
            <person name="Kucharzyk K."/>
            <person name="Murdoch R.W."/>
            <person name="Higgins S."/>
            <person name="Loffler F."/>
        </authorList>
    </citation>
    <scope>NUCLEOTIDE SEQUENCE</scope>
</reference>
<evidence type="ECO:0000313" key="1">
    <source>
        <dbReference type="EMBL" id="MPN61212.1"/>
    </source>
</evidence>
<accession>A0A645JDF9</accession>
<gene>
    <name evidence="1" type="ORF">SDC9_208946</name>
</gene>
<name>A0A645JDF9_9ZZZZ</name>